<dbReference type="Gramene" id="GBG93230">
    <property type="protein sequence ID" value="GBG93230"/>
    <property type="gene ID" value="CBR_g61205"/>
</dbReference>
<dbReference type="Proteomes" id="UP000265515">
    <property type="component" value="Unassembled WGS sequence"/>
</dbReference>
<dbReference type="EMBL" id="BFEA01001315">
    <property type="protein sequence ID" value="GBG93230.1"/>
    <property type="molecule type" value="Genomic_DNA"/>
</dbReference>
<dbReference type="PANTHER" id="PTHR33492">
    <property type="entry name" value="OSJNBA0043A12.37 PROTEIN-RELATED"/>
    <property type="match status" value="1"/>
</dbReference>
<evidence type="ECO:0000313" key="2">
    <source>
        <dbReference type="EMBL" id="GBG93230.1"/>
    </source>
</evidence>
<reference evidence="2 3" key="1">
    <citation type="journal article" date="2018" name="Cell">
        <title>The Chara Genome: Secondary Complexity and Implications for Plant Terrestrialization.</title>
        <authorList>
            <person name="Nishiyama T."/>
            <person name="Sakayama H."/>
            <person name="Vries J.D."/>
            <person name="Buschmann H."/>
            <person name="Saint-Marcoux D."/>
            <person name="Ullrich K.K."/>
            <person name="Haas F.B."/>
            <person name="Vanderstraeten L."/>
            <person name="Becker D."/>
            <person name="Lang D."/>
            <person name="Vosolsobe S."/>
            <person name="Rombauts S."/>
            <person name="Wilhelmsson P.K.I."/>
            <person name="Janitza P."/>
            <person name="Kern R."/>
            <person name="Heyl A."/>
            <person name="Rumpler F."/>
            <person name="Villalobos L.I.A.C."/>
            <person name="Clay J.M."/>
            <person name="Skokan R."/>
            <person name="Toyoda A."/>
            <person name="Suzuki Y."/>
            <person name="Kagoshima H."/>
            <person name="Schijlen E."/>
            <person name="Tajeshwar N."/>
            <person name="Catarino B."/>
            <person name="Hetherington A.J."/>
            <person name="Saltykova A."/>
            <person name="Bonnot C."/>
            <person name="Breuninger H."/>
            <person name="Symeonidi A."/>
            <person name="Radhakrishnan G.V."/>
            <person name="Van Nieuwerburgh F."/>
            <person name="Deforce D."/>
            <person name="Chang C."/>
            <person name="Karol K.G."/>
            <person name="Hedrich R."/>
            <person name="Ulvskov P."/>
            <person name="Glockner G."/>
            <person name="Delwiche C.F."/>
            <person name="Petrasek J."/>
            <person name="Van de Peer Y."/>
            <person name="Friml J."/>
            <person name="Beilby M."/>
            <person name="Dolan L."/>
            <person name="Kohara Y."/>
            <person name="Sugano S."/>
            <person name="Fujiyama A."/>
            <person name="Delaux P.-M."/>
            <person name="Quint M."/>
            <person name="TheiBen G."/>
            <person name="Hagemann M."/>
            <person name="Harholt J."/>
            <person name="Dunand C."/>
            <person name="Zachgo S."/>
            <person name="Langdale J."/>
            <person name="Maumus F."/>
            <person name="Straeten D.V.D."/>
            <person name="Gould S.B."/>
            <person name="Rensing S.A."/>
        </authorList>
    </citation>
    <scope>NUCLEOTIDE SEQUENCE [LARGE SCALE GENOMIC DNA]</scope>
    <source>
        <strain evidence="2 3">S276</strain>
    </source>
</reference>
<keyword evidence="3" id="KW-1185">Reference proteome</keyword>
<sequence>MLKRARAKRDQQAHFEGMPHNYRRMRNREWKLQDLQNRLLEVGVNRMTDDIGKKWDNLFQQYKKMQRYQNASGGKNFFNLTPALRTKEGLYFRMDEWIYDEIDAMSKGNKTIYSSNVANTSGHGGVQMPCSPFVAGESAAGGDRNDDDGCSMRESDLSAGSTGGNCKRKTMRQHTFDAIAEVMEKHGALMAESIEGASKQQCSIMERQCDILEREVDAQQPHYEVSDEANRMMCTV</sequence>
<evidence type="ECO:0008006" key="4">
    <source>
        <dbReference type="Google" id="ProtNLM"/>
    </source>
</evidence>
<accession>A0A388MF98</accession>
<name>A0A388MF98_CHABU</name>
<comment type="caution">
    <text evidence="2">The sequence shown here is derived from an EMBL/GenBank/DDBJ whole genome shotgun (WGS) entry which is preliminary data.</text>
</comment>
<feature type="region of interest" description="Disordered" evidence="1">
    <location>
        <begin position="137"/>
        <end position="166"/>
    </location>
</feature>
<organism evidence="2 3">
    <name type="scientific">Chara braunii</name>
    <name type="common">Braun's stonewort</name>
    <dbReference type="NCBI Taxonomy" id="69332"/>
    <lineage>
        <taxon>Eukaryota</taxon>
        <taxon>Viridiplantae</taxon>
        <taxon>Streptophyta</taxon>
        <taxon>Charophyceae</taxon>
        <taxon>Charales</taxon>
        <taxon>Characeae</taxon>
        <taxon>Chara</taxon>
    </lineage>
</organism>
<evidence type="ECO:0000313" key="3">
    <source>
        <dbReference type="Proteomes" id="UP000265515"/>
    </source>
</evidence>
<gene>
    <name evidence="2" type="ORF">CBR_g61205</name>
</gene>
<protein>
    <recommendedName>
        <fullName evidence="4">Myb/SANT-like domain-containing protein</fullName>
    </recommendedName>
</protein>
<dbReference type="OrthoDB" id="6723674at2759"/>
<dbReference type="AlphaFoldDB" id="A0A388MF98"/>
<dbReference type="PANTHER" id="PTHR33492:SF11">
    <property type="entry name" value="OS04G0670900 PROTEIN"/>
    <property type="match status" value="1"/>
</dbReference>
<evidence type="ECO:0000256" key="1">
    <source>
        <dbReference type="SAM" id="MobiDB-lite"/>
    </source>
</evidence>
<proteinExistence type="predicted"/>